<gene>
    <name evidence="4" type="ORF">DCC39_15170</name>
</gene>
<evidence type="ECO:0000313" key="4">
    <source>
        <dbReference type="EMBL" id="PWA08274.1"/>
    </source>
</evidence>
<dbReference type="InterPro" id="IPR002068">
    <property type="entry name" value="A-crystallin/Hsp20_dom"/>
</dbReference>
<organism evidence="4 5">
    <name type="scientific">Pueribacillus theae</name>
    <dbReference type="NCBI Taxonomy" id="2171751"/>
    <lineage>
        <taxon>Bacteria</taxon>
        <taxon>Bacillati</taxon>
        <taxon>Bacillota</taxon>
        <taxon>Bacilli</taxon>
        <taxon>Bacillales</taxon>
        <taxon>Bacillaceae</taxon>
        <taxon>Pueribacillus</taxon>
    </lineage>
</organism>
<comment type="caution">
    <text evidence="4">The sequence shown here is derived from an EMBL/GenBank/DDBJ whole genome shotgun (WGS) entry which is preliminary data.</text>
</comment>
<dbReference type="AlphaFoldDB" id="A0A2U1JTJ7"/>
<dbReference type="EMBL" id="QCZG01000039">
    <property type="protein sequence ID" value="PWA08274.1"/>
    <property type="molecule type" value="Genomic_DNA"/>
</dbReference>
<dbReference type="SUPFAM" id="SSF49764">
    <property type="entry name" value="HSP20-like chaperones"/>
    <property type="match status" value="1"/>
</dbReference>
<dbReference type="PROSITE" id="PS01031">
    <property type="entry name" value="SHSP"/>
    <property type="match status" value="1"/>
</dbReference>
<dbReference type="InterPro" id="IPR008978">
    <property type="entry name" value="HSP20-like_chaperone"/>
</dbReference>
<dbReference type="CDD" id="cd06464">
    <property type="entry name" value="ACD_sHsps-like"/>
    <property type="match status" value="1"/>
</dbReference>
<name>A0A2U1JTJ7_9BACI</name>
<sequence>MSTEENKFPKIFNDQKFTELFSIFDQWFEDPLGSFFVHQIKVDMYERGQDLIIEADVPGVKKEQINLEWFPDGLKITAENRSELEETNQKEKYYRKERFFNRRERFIPLTLVSSPKNIKARYENGILRIQIPKYNLKQYNRKMIDIE</sequence>
<protein>
    <submittedName>
        <fullName evidence="4">Hsp20/alpha crystallin family protein</fullName>
    </submittedName>
</protein>
<dbReference type="Proteomes" id="UP000245998">
    <property type="component" value="Unassembled WGS sequence"/>
</dbReference>
<evidence type="ECO:0000313" key="5">
    <source>
        <dbReference type="Proteomes" id="UP000245998"/>
    </source>
</evidence>
<proteinExistence type="inferred from homology"/>
<dbReference type="PANTHER" id="PTHR11527">
    <property type="entry name" value="HEAT-SHOCK PROTEIN 20 FAMILY MEMBER"/>
    <property type="match status" value="1"/>
</dbReference>
<dbReference type="InterPro" id="IPR031107">
    <property type="entry name" value="Small_HSP"/>
</dbReference>
<dbReference type="Pfam" id="PF00011">
    <property type="entry name" value="HSP20"/>
    <property type="match status" value="1"/>
</dbReference>
<comment type="similarity">
    <text evidence="1 2">Belongs to the small heat shock protein (HSP20) family.</text>
</comment>
<dbReference type="RefSeq" id="WP_116555750.1">
    <property type="nucleotide sequence ID" value="NZ_QCZG01000039.1"/>
</dbReference>
<evidence type="ECO:0000256" key="2">
    <source>
        <dbReference type="RuleBase" id="RU003616"/>
    </source>
</evidence>
<reference evidence="4 5" key="1">
    <citation type="submission" date="2018-04" db="EMBL/GenBank/DDBJ databases">
        <title>Camelliibacillus theae gen. nov., sp. nov., isolated from Pu'er tea.</title>
        <authorList>
            <person name="Niu L."/>
        </authorList>
    </citation>
    <scope>NUCLEOTIDE SEQUENCE [LARGE SCALE GENOMIC DNA]</scope>
    <source>
        <strain evidence="4 5">T8</strain>
    </source>
</reference>
<evidence type="ECO:0000259" key="3">
    <source>
        <dbReference type="PROSITE" id="PS01031"/>
    </source>
</evidence>
<evidence type="ECO:0000256" key="1">
    <source>
        <dbReference type="PROSITE-ProRule" id="PRU00285"/>
    </source>
</evidence>
<dbReference type="Gene3D" id="2.60.40.790">
    <property type="match status" value="1"/>
</dbReference>
<keyword evidence="5" id="KW-1185">Reference proteome</keyword>
<accession>A0A2U1JTJ7</accession>
<dbReference type="OrthoDB" id="1806521at2"/>
<feature type="domain" description="SHSP" evidence="3">
    <location>
        <begin position="33"/>
        <end position="147"/>
    </location>
</feature>